<evidence type="ECO:0000313" key="2">
    <source>
        <dbReference type="Proteomes" id="UP000017836"/>
    </source>
</evidence>
<gene>
    <name evidence="1" type="ORF">AMTR_s00044p00188380</name>
</gene>
<keyword evidence="2" id="KW-1185">Reference proteome</keyword>
<name>U5CV81_AMBTC</name>
<sequence>MRTTSYQSIETLYGPTLMPLNNVSLIPLKDGTKVIVKILSLTLKRKKIKGCLIDFYTLRDTNRPPIFKVLKLKDLGERRWSKVLPMLRQE</sequence>
<accession>U5CV81</accession>
<reference evidence="2" key="1">
    <citation type="journal article" date="2013" name="Science">
        <title>The Amborella genome and the evolution of flowering plants.</title>
        <authorList>
            <consortium name="Amborella Genome Project"/>
        </authorList>
    </citation>
    <scope>NUCLEOTIDE SEQUENCE [LARGE SCALE GENOMIC DNA]</scope>
</reference>
<protein>
    <submittedName>
        <fullName evidence="1">Uncharacterized protein</fullName>
    </submittedName>
</protein>
<proteinExistence type="predicted"/>
<evidence type="ECO:0000313" key="1">
    <source>
        <dbReference type="EMBL" id="ERN17236.1"/>
    </source>
</evidence>
<dbReference type="Proteomes" id="UP000017836">
    <property type="component" value="Unassembled WGS sequence"/>
</dbReference>
<dbReference type="Gramene" id="ERN17236">
    <property type="protein sequence ID" value="ERN17236"/>
    <property type="gene ID" value="AMTR_s00044p00188380"/>
</dbReference>
<organism evidence="1 2">
    <name type="scientific">Amborella trichopoda</name>
    <dbReference type="NCBI Taxonomy" id="13333"/>
    <lineage>
        <taxon>Eukaryota</taxon>
        <taxon>Viridiplantae</taxon>
        <taxon>Streptophyta</taxon>
        <taxon>Embryophyta</taxon>
        <taxon>Tracheophyta</taxon>
        <taxon>Spermatophyta</taxon>
        <taxon>Magnoliopsida</taxon>
        <taxon>Amborellales</taxon>
        <taxon>Amborellaceae</taxon>
        <taxon>Amborella</taxon>
    </lineage>
</organism>
<dbReference type="AlphaFoldDB" id="U5CV81"/>
<dbReference type="HOGENOM" id="CLU_2443781_0_0_1"/>
<dbReference type="EMBL" id="KI392384">
    <property type="protein sequence ID" value="ERN17236.1"/>
    <property type="molecule type" value="Genomic_DNA"/>
</dbReference>